<feature type="compositionally biased region" description="Basic and acidic residues" evidence="11">
    <location>
        <begin position="369"/>
        <end position="379"/>
    </location>
</feature>
<comment type="subcellular location">
    <subcellularLocation>
        <location evidence="1">Cytoplasm</location>
        <location evidence="1">Cytoskeleton</location>
        <location evidence="1">Stress fiber</location>
    </subcellularLocation>
</comment>
<name>A0A7J7RFC5_RHIFE</name>
<dbReference type="EMBL" id="JACAGC010000027">
    <property type="protein sequence ID" value="KAF6274727.1"/>
    <property type="molecule type" value="Genomic_DNA"/>
</dbReference>
<keyword evidence="4" id="KW-0677">Repeat</keyword>
<dbReference type="CDD" id="cd21944">
    <property type="entry name" value="IPD_MYPT1"/>
    <property type="match status" value="1"/>
</dbReference>
<reference evidence="13 14" key="1">
    <citation type="journal article" date="2020" name="Nature">
        <title>Six reference-quality genomes reveal evolution of bat adaptations.</title>
        <authorList>
            <person name="Jebb D."/>
            <person name="Huang Z."/>
            <person name="Pippel M."/>
            <person name="Hughes G.M."/>
            <person name="Lavrichenko K."/>
            <person name="Devanna P."/>
            <person name="Winkler S."/>
            <person name="Jermiin L.S."/>
            <person name="Skirmuntt E.C."/>
            <person name="Katzourakis A."/>
            <person name="Burkitt-Gray L."/>
            <person name="Ray D.A."/>
            <person name="Sullivan K.A.M."/>
            <person name="Roscito J.G."/>
            <person name="Kirilenko B.M."/>
            <person name="Davalos L.M."/>
            <person name="Corthals A.P."/>
            <person name="Power M.L."/>
            <person name="Jones G."/>
            <person name="Ransome R.D."/>
            <person name="Dechmann D.K.N."/>
            <person name="Locatelli A.G."/>
            <person name="Puechmaille S.J."/>
            <person name="Fedrigo O."/>
            <person name="Jarvis E.D."/>
            <person name="Hiller M."/>
            <person name="Vernes S.C."/>
            <person name="Myers E.W."/>
            <person name="Teeling E.C."/>
        </authorList>
    </citation>
    <scope>NUCLEOTIDE SEQUENCE [LARGE SCALE GENOMIC DNA]</scope>
    <source>
        <strain evidence="13">MRhiFer1</strain>
        <tissue evidence="13">Lung</tissue>
    </source>
</reference>
<dbReference type="GO" id="GO:0030018">
    <property type="term" value="C:Z disc"/>
    <property type="evidence" value="ECO:0007669"/>
    <property type="project" value="TreeGrafter"/>
</dbReference>
<dbReference type="PIRSF" id="PIRSF038141">
    <property type="entry name" value="PP1_12ABC_vert"/>
    <property type="match status" value="1"/>
</dbReference>
<feature type="compositionally biased region" description="Basic and acidic residues" evidence="11">
    <location>
        <begin position="467"/>
        <end position="476"/>
    </location>
</feature>
<dbReference type="PANTHER" id="PTHR24179:SF18">
    <property type="entry name" value="PROTEIN PHOSPHATASE 1 REGULATORY SUBUNIT 12B"/>
    <property type="match status" value="1"/>
</dbReference>
<feature type="compositionally biased region" description="Polar residues" evidence="11">
    <location>
        <begin position="401"/>
        <end position="414"/>
    </location>
</feature>
<comment type="function">
    <text evidence="7">Regulates myosin phosphatase activity. Augments Ca(2+) sensitivity of the contractile apparatus.</text>
</comment>
<evidence type="ECO:0000256" key="8">
    <source>
        <dbReference type="ARBA" id="ARBA00065548"/>
    </source>
</evidence>
<feature type="compositionally biased region" description="Basic and acidic residues" evidence="11">
    <location>
        <begin position="749"/>
        <end position="759"/>
    </location>
</feature>
<dbReference type="Gene3D" id="6.10.140.390">
    <property type="match status" value="1"/>
</dbReference>
<feature type="domain" description="cGMP-dependent protein kinase interacting" evidence="12">
    <location>
        <begin position="857"/>
        <end position="957"/>
    </location>
</feature>
<dbReference type="InterPro" id="IPR017401">
    <property type="entry name" value="MYPT1/MYPT2/Mbs85"/>
</dbReference>
<feature type="compositionally biased region" description="Polar residues" evidence="11">
    <location>
        <begin position="819"/>
        <end position="828"/>
    </location>
</feature>
<keyword evidence="6" id="KW-0206">Cytoskeleton</keyword>
<feature type="compositionally biased region" description="Basic and acidic residues" evidence="11">
    <location>
        <begin position="1"/>
        <end position="24"/>
    </location>
</feature>
<dbReference type="InterPro" id="IPR051226">
    <property type="entry name" value="PP1_Regulatory_Subunit"/>
</dbReference>
<feature type="compositionally biased region" description="Basic and acidic residues" evidence="11">
    <location>
        <begin position="609"/>
        <end position="618"/>
    </location>
</feature>
<feature type="repeat" description="ANK" evidence="10">
    <location>
        <begin position="85"/>
        <end position="117"/>
    </location>
</feature>
<dbReference type="PROSITE" id="PS50297">
    <property type="entry name" value="ANK_REP_REGION"/>
    <property type="match status" value="3"/>
</dbReference>
<feature type="repeat" description="ANK" evidence="10">
    <location>
        <begin position="244"/>
        <end position="276"/>
    </location>
</feature>
<feature type="compositionally biased region" description="Polar residues" evidence="11">
    <location>
        <begin position="423"/>
        <end position="442"/>
    </location>
</feature>
<evidence type="ECO:0000256" key="3">
    <source>
        <dbReference type="ARBA" id="ARBA00022553"/>
    </source>
</evidence>
<protein>
    <recommendedName>
        <fullName evidence="9">Protein phosphatase 1 regulatory subunit</fullName>
    </recommendedName>
</protein>
<evidence type="ECO:0000256" key="5">
    <source>
        <dbReference type="ARBA" id="ARBA00023043"/>
    </source>
</evidence>
<dbReference type="GO" id="GO:0001725">
    <property type="term" value="C:stress fiber"/>
    <property type="evidence" value="ECO:0007669"/>
    <property type="project" value="UniProtKB-SubCell"/>
</dbReference>
<evidence type="ECO:0000256" key="11">
    <source>
        <dbReference type="SAM" id="MobiDB-lite"/>
    </source>
</evidence>
<dbReference type="GO" id="GO:0019901">
    <property type="term" value="F:protein kinase binding"/>
    <property type="evidence" value="ECO:0007669"/>
    <property type="project" value="InterPro"/>
</dbReference>
<evidence type="ECO:0000313" key="14">
    <source>
        <dbReference type="Proteomes" id="UP000585614"/>
    </source>
</evidence>
<dbReference type="FunFam" id="1.25.40.20:FF:000004">
    <property type="entry name" value="Phosphatase 1 regulatory subunit 12A"/>
    <property type="match status" value="1"/>
</dbReference>
<feature type="repeat" description="ANK" evidence="10">
    <location>
        <begin position="118"/>
        <end position="150"/>
    </location>
</feature>
<comment type="subunit">
    <text evidence="8">PP1 comprises a catalytic subunit, PPP1CA, PPP1CB or PPP1CC, and one or several targeting or regulatory subunits. PPP1R12B mediates binding to myosin. Isoform 3 and isoform 4 bind PPP1R12A, but not isoform 1 of PPP1R12B itself. Binds IL16.</text>
</comment>
<feature type="compositionally biased region" description="Low complexity" evidence="11">
    <location>
        <begin position="717"/>
        <end position="733"/>
    </location>
</feature>
<feature type="compositionally biased region" description="Basic and acidic residues" evidence="11">
    <location>
        <begin position="642"/>
        <end position="656"/>
    </location>
</feature>
<dbReference type="GO" id="GO:0004857">
    <property type="term" value="F:enzyme inhibitor activity"/>
    <property type="evidence" value="ECO:0007669"/>
    <property type="project" value="TreeGrafter"/>
</dbReference>
<dbReference type="Gene3D" id="6.10.250.1820">
    <property type="match status" value="1"/>
</dbReference>
<feature type="compositionally biased region" description="Polar residues" evidence="11">
    <location>
        <begin position="524"/>
        <end position="536"/>
    </location>
</feature>
<dbReference type="GO" id="GO:0019208">
    <property type="term" value="F:phosphatase regulator activity"/>
    <property type="evidence" value="ECO:0007669"/>
    <property type="project" value="UniProtKB-UniRule"/>
</dbReference>
<evidence type="ECO:0000256" key="10">
    <source>
        <dbReference type="PROSITE-ProRule" id="PRU00023"/>
    </source>
</evidence>
<evidence type="ECO:0000256" key="6">
    <source>
        <dbReference type="ARBA" id="ARBA00023212"/>
    </source>
</evidence>
<keyword evidence="2 9" id="KW-0963">Cytoplasm</keyword>
<dbReference type="Pfam" id="PF15898">
    <property type="entry name" value="PRKG1_interact"/>
    <property type="match status" value="1"/>
</dbReference>
<evidence type="ECO:0000256" key="2">
    <source>
        <dbReference type="ARBA" id="ARBA00022490"/>
    </source>
</evidence>
<keyword evidence="5 10" id="KW-0040">ANK repeat</keyword>
<evidence type="ECO:0000256" key="1">
    <source>
        <dbReference type="ARBA" id="ARBA00004529"/>
    </source>
</evidence>
<evidence type="ECO:0000256" key="4">
    <source>
        <dbReference type="ARBA" id="ARBA00022737"/>
    </source>
</evidence>
<feature type="compositionally biased region" description="Basic and acidic residues" evidence="11">
    <location>
        <begin position="803"/>
        <end position="815"/>
    </location>
</feature>
<dbReference type="FunFam" id="1.25.40.20:FF:000007">
    <property type="entry name" value="Phosphatase 1 regulatory subunit 12A"/>
    <property type="match status" value="1"/>
</dbReference>
<dbReference type="GO" id="GO:0031672">
    <property type="term" value="C:A band"/>
    <property type="evidence" value="ECO:0007669"/>
    <property type="project" value="TreeGrafter"/>
</dbReference>
<feature type="region of interest" description="Disordered" evidence="11">
    <location>
        <begin position="1"/>
        <end position="48"/>
    </location>
</feature>
<feature type="compositionally biased region" description="Basic and acidic residues" evidence="11">
    <location>
        <begin position="339"/>
        <end position="350"/>
    </location>
</feature>
<feature type="compositionally biased region" description="Low complexity" evidence="11">
    <location>
        <begin position="448"/>
        <end position="466"/>
    </location>
</feature>
<evidence type="ECO:0000259" key="12">
    <source>
        <dbReference type="Pfam" id="PF15898"/>
    </source>
</evidence>
<feature type="compositionally biased region" description="Basic residues" evidence="11">
    <location>
        <begin position="776"/>
        <end position="786"/>
    </location>
</feature>
<dbReference type="Pfam" id="PF12796">
    <property type="entry name" value="Ank_2"/>
    <property type="match status" value="2"/>
</dbReference>
<proteinExistence type="predicted"/>
<dbReference type="InterPro" id="IPR031775">
    <property type="entry name" value="PRKG1_interact"/>
</dbReference>
<dbReference type="PANTHER" id="PTHR24179">
    <property type="entry name" value="PROTEIN PHOSPHATASE 1 REGULATORY SUBUNIT 12"/>
    <property type="match status" value="1"/>
</dbReference>
<dbReference type="AlphaFoldDB" id="A0A7J7RFC5"/>
<dbReference type="SMART" id="SM00248">
    <property type="entry name" value="ANK"/>
    <property type="match status" value="5"/>
</dbReference>
<feature type="region of interest" description="Disordered" evidence="11">
    <location>
        <begin position="890"/>
        <end position="911"/>
    </location>
</feature>
<feature type="compositionally biased region" description="Basic and acidic residues" evidence="11">
    <location>
        <begin position="685"/>
        <end position="704"/>
    </location>
</feature>
<feature type="compositionally biased region" description="Acidic residues" evidence="11">
    <location>
        <begin position="357"/>
        <end position="368"/>
    </location>
</feature>
<evidence type="ECO:0000256" key="7">
    <source>
        <dbReference type="ARBA" id="ARBA00059024"/>
    </source>
</evidence>
<keyword evidence="3" id="KW-0597">Phosphoprotein</keyword>
<dbReference type="InterPro" id="IPR002110">
    <property type="entry name" value="Ankyrin_rpt"/>
</dbReference>
<comment type="caution">
    <text evidence="13">The sequence shown here is derived from an EMBL/GenBank/DDBJ whole genome shotgun (WGS) entry which is preliminary data.</text>
</comment>
<feature type="compositionally biased region" description="Polar residues" evidence="11">
    <location>
        <begin position="576"/>
        <end position="591"/>
    </location>
</feature>
<gene>
    <name evidence="13" type="ORF">mRhiFer1_013423</name>
</gene>
<dbReference type="PROSITE" id="PS50088">
    <property type="entry name" value="ANK_REPEAT"/>
    <property type="match status" value="4"/>
</dbReference>
<dbReference type="Gene3D" id="1.25.40.20">
    <property type="entry name" value="Ankyrin repeat-containing domain"/>
    <property type="match status" value="2"/>
</dbReference>
<dbReference type="GO" id="GO:0007165">
    <property type="term" value="P:signal transduction"/>
    <property type="evidence" value="ECO:0007669"/>
    <property type="project" value="InterPro"/>
</dbReference>
<dbReference type="SUPFAM" id="SSF48403">
    <property type="entry name" value="Ankyrin repeat"/>
    <property type="match status" value="1"/>
</dbReference>
<feature type="repeat" description="ANK" evidence="10">
    <location>
        <begin position="211"/>
        <end position="243"/>
    </location>
</feature>
<comment type="subunit">
    <text evidence="9">PP1 comprises a catalytic subunit, and one or several targeting or regulatory subunits.</text>
</comment>
<feature type="compositionally biased region" description="Basic residues" evidence="11">
    <location>
        <begin position="619"/>
        <end position="629"/>
    </location>
</feature>
<organism evidence="13 14">
    <name type="scientific">Rhinolophus ferrumequinum</name>
    <name type="common">Greater horseshoe bat</name>
    <dbReference type="NCBI Taxonomy" id="59479"/>
    <lineage>
        <taxon>Eukaryota</taxon>
        <taxon>Metazoa</taxon>
        <taxon>Chordata</taxon>
        <taxon>Craniata</taxon>
        <taxon>Vertebrata</taxon>
        <taxon>Euteleostomi</taxon>
        <taxon>Mammalia</taxon>
        <taxon>Eutheria</taxon>
        <taxon>Laurasiatheria</taxon>
        <taxon>Chiroptera</taxon>
        <taxon>Yinpterochiroptera</taxon>
        <taxon>Rhinolophoidea</taxon>
        <taxon>Rhinolophidae</taxon>
        <taxon>Rhinolophinae</taxon>
        <taxon>Rhinolophus</taxon>
    </lineage>
</organism>
<accession>A0A7J7RFC5</accession>
<dbReference type="Proteomes" id="UP000585614">
    <property type="component" value="Unassembled WGS sequence"/>
</dbReference>
<dbReference type="InterPro" id="IPR036770">
    <property type="entry name" value="Ankyrin_rpt-contain_sf"/>
</dbReference>
<evidence type="ECO:0000256" key="9">
    <source>
        <dbReference type="PIRNR" id="PIRNR038141"/>
    </source>
</evidence>
<feature type="compositionally biased region" description="Low complexity" evidence="11">
    <location>
        <begin position="480"/>
        <end position="491"/>
    </location>
</feature>
<evidence type="ECO:0000313" key="13">
    <source>
        <dbReference type="EMBL" id="KAF6274727.1"/>
    </source>
</evidence>
<feature type="compositionally biased region" description="Basic and acidic residues" evidence="11">
    <location>
        <begin position="890"/>
        <end position="902"/>
    </location>
</feature>
<sequence>MAELEHLGGKRAESARVRRAEQLRRWRGSQTQQEPAERQPRTRRGGPRVRFEDGAVFLAACSSGDTDEVKRLLARGADINTTNVDGLTALHQACIDENFDMVKFLVENKADVNQRDNEGWTPLHAAASCGYLNIAEYFLSHGASVAVVNCEGEVPSDLAEEPAMKDLLLEQVKKQGVDLDQSRREEEQCLLQDARQWLNSGRIQDTRQARSGATALHVAAAKGYSEVLRLLIQAGYELDVQDHDGWTPLHAAAHWGVKEACSILAEALCDMDVRNKLGQTPFDVADEGVVEHLEKLQKKQSVLRSEKETRNKLIESDLDSRLPSGFFQNKEKLLYEEETPKAHEAEEGSKESSSSSSEEEGEDEASESEAEKEADKKPEAIVNHSSSESKRCLPEQIAGRAQNTFPSGRLSSVCNKPEETADESPSSWRLSLRKTGSQSVLSEGTPRSWGASLPRSSSSPRVSALGDNREKDRENKSCFTSLTSRRLSGTSDTEEKENRGSAVNLVRSGSYTRQLRGDEAKGSETPQTAAPSTYVSTYLKRTPYKSQADSTAERTADSSCPSTPLCVITNRPPPSTANGVTAATQLSSAGLDSSVEGRERRSRSYLTPVRDEEAESLRKARSRQARQTRRSTQGVTLTDLQEVEKTFSRSRAERQAQEQPGQKPVGPGGLEGRAEKQEPCPAPAKEAEEGRQPWGRSLDEEPVHRHLRCPAQPDKPTTPVSPSAPRPSVSASSHLLQPSRSPAPDTETSEAKEMDRNEGEEADVGDPSSSRLSVRERRRPRERRRGTGINFWTKDEDEADGSGEVKEALHERLSRLDSAGSNPVTSESYSDRASARARREARLAILTSRAEEDTSRDYKNLYESALTENQKLKTKLQEAQQELADVKSRLDKMAQRQEKTPDRSSVLEVEKRERRALERKMSEMEEEMKVLTELKSDNQRLKDENGALIRVISKLSK</sequence>
<feature type="region of interest" description="Disordered" evidence="11">
    <location>
        <begin position="339"/>
        <end position="836"/>
    </location>
</feature>